<feature type="region of interest" description="Disordered" evidence="11">
    <location>
        <begin position="813"/>
        <end position="843"/>
    </location>
</feature>
<gene>
    <name evidence="13" type="ORF">BT63DRAFT_474304</name>
</gene>
<feature type="domain" description="Protein kinase" evidence="12">
    <location>
        <begin position="153"/>
        <end position="430"/>
    </location>
</feature>
<accession>A0A6A6UQL1</accession>
<dbReference type="InterPro" id="IPR011009">
    <property type="entry name" value="Kinase-like_dom_sf"/>
</dbReference>
<protein>
    <recommendedName>
        <fullName evidence="2">non-specific serine/threonine protein kinase</fullName>
        <ecNumber evidence="2">2.7.11.1</ecNumber>
    </recommendedName>
</protein>
<feature type="compositionally biased region" description="Basic residues" evidence="11">
    <location>
        <begin position="11"/>
        <end position="20"/>
    </location>
</feature>
<feature type="region of interest" description="Disordered" evidence="11">
    <location>
        <begin position="868"/>
        <end position="919"/>
    </location>
</feature>
<dbReference type="InterPro" id="IPR008271">
    <property type="entry name" value="Ser/Thr_kinase_AS"/>
</dbReference>
<dbReference type="PROSITE" id="PS00108">
    <property type="entry name" value="PROTEIN_KINASE_ST"/>
    <property type="match status" value="1"/>
</dbReference>
<keyword evidence="5 10" id="KW-0547">Nucleotide-binding</keyword>
<evidence type="ECO:0000256" key="8">
    <source>
        <dbReference type="ARBA" id="ARBA00047899"/>
    </source>
</evidence>
<evidence type="ECO:0000256" key="4">
    <source>
        <dbReference type="ARBA" id="ARBA00022679"/>
    </source>
</evidence>
<dbReference type="SMART" id="SM00220">
    <property type="entry name" value="S_TKc"/>
    <property type="match status" value="1"/>
</dbReference>
<feature type="binding site" evidence="10">
    <location>
        <position position="182"/>
    </location>
    <ligand>
        <name>ATP</name>
        <dbReference type="ChEBI" id="CHEBI:30616"/>
    </ligand>
</feature>
<keyword evidence="7 10" id="KW-0067">ATP-binding</keyword>
<evidence type="ECO:0000256" key="2">
    <source>
        <dbReference type="ARBA" id="ARBA00012513"/>
    </source>
</evidence>
<dbReference type="GO" id="GO:0005737">
    <property type="term" value="C:cytoplasm"/>
    <property type="evidence" value="ECO:0007669"/>
    <property type="project" value="TreeGrafter"/>
</dbReference>
<dbReference type="PROSITE" id="PS00107">
    <property type="entry name" value="PROTEIN_KINASE_ATP"/>
    <property type="match status" value="1"/>
</dbReference>
<feature type="compositionally biased region" description="Polar residues" evidence="11">
    <location>
        <begin position="730"/>
        <end position="746"/>
    </location>
</feature>
<dbReference type="GO" id="GO:0005524">
    <property type="term" value="F:ATP binding"/>
    <property type="evidence" value="ECO:0007669"/>
    <property type="project" value="UniProtKB-UniRule"/>
</dbReference>
<dbReference type="Gene3D" id="1.10.510.10">
    <property type="entry name" value="Transferase(Phosphotransferase) domain 1"/>
    <property type="match status" value="1"/>
</dbReference>
<dbReference type="InterPro" id="IPR000719">
    <property type="entry name" value="Prot_kinase_dom"/>
</dbReference>
<feature type="compositionally biased region" description="Polar residues" evidence="11">
    <location>
        <begin position="57"/>
        <end position="66"/>
    </location>
</feature>
<dbReference type="InterPro" id="IPR017441">
    <property type="entry name" value="Protein_kinase_ATP_BS"/>
</dbReference>
<keyword evidence="14" id="KW-1185">Reference proteome</keyword>
<feature type="compositionally biased region" description="Polar residues" evidence="11">
    <location>
        <begin position="766"/>
        <end position="786"/>
    </location>
</feature>
<evidence type="ECO:0000259" key="12">
    <source>
        <dbReference type="PROSITE" id="PS50011"/>
    </source>
</evidence>
<dbReference type="InterPro" id="IPR050629">
    <property type="entry name" value="STE20/SPS1-PAK"/>
</dbReference>
<evidence type="ECO:0000256" key="3">
    <source>
        <dbReference type="ARBA" id="ARBA00022527"/>
    </source>
</evidence>
<dbReference type="EMBL" id="MU004230">
    <property type="protein sequence ID" value="KAF2674565.1"/>
    <property type="molecule type" value="Genomic_DNA"/>
</dbReference>
<keyword evidence="3" id="KW-0723">Serine/threonine-protein kinase</keyword>
<evidence type="ECO:0000256" key="5">
    <source>
        <dbReference type="ARBA" id="ARBA00022741"/>
    </source>
</evidence>
<feature type="compositionally biased region" description="Basic and acidic residues" evidence="11">
    <location>
        <begin position="84"/>
        <end position="106"/>
    </location>
</feature>
<feature type="region of interest" description="Disordered" evidence="11">
    <location>
        <begin position="766"/>
        <end position="797"/>
    </location>
</feature>
<dbReference type="Pfam" id="PF00069">
    <property type="entry name" value="Pkinase"/>
    <property type="match status" value="1"/>
</dbReference>
<feature type="region of interest" description="Disordered" evidence="11">
    <location>
        <begin position="1"/>
        <end position="115"/>
    </location>
</feature>
<dbReference type="OrthoDB" id="248923at2759"/>
<keyword evidence="4" id="KW-0808">Transferase</keyword>
<evidence type="ECO:0000313" key="13">
    <source>
        <dbReference type="EMBL" id="KAF2674565.1"/>
    </source>
</evidence>
<sequence>MDISSREKPSLRKKISKLVLKRSNTEPNSLDLGRAPISSPIPSPITYPPASVRSRPRTPNRSQTRYDTPYHLFPQLPGQPAKSRVVDQENRRPEPSRSRSKTEVPKPKPNMSVDFLKPRVQTGPRLRQAQDAKNMQQLVEEKCTSKGINPPNYEFLELIGKGNYGRVYKSKNRTTQELVAVKIIEVDKQDYQAGVDFRDDTIKEFIRETSILQSLKDNRAKNVNIIHDAFAVDTQLWIVSEYCPGGSLSTLIKASPRKNNGVPCLEEGFIVPIAREVAIALKAVHEAGVIHRDIKCANILVTEDGRIQLCDFGVSGFLENEVSKRTTIIGTPHWMAPELVPYLGVDDEKVRVQYGIEIDIWAFGCAVFEMATGFPPNHRTRVPDLRLIRESPRLEGDLHTDPLKDFVSFVLELHPDKRPSASLIIDHPYVKDTEDRFPTESIRILIERFARWEESGNQRESLFNPYGAAAPGEMPVEDPATEAWNFSTSIEFEKRMSMGLDPFGGQDSEDIPEWQKAYEKVRIARGENAMKRIFDINDKPYSFGDQGPSDLPFRNLENGAGAARDRTTLIDLDMAEFGEEINLDLDNVPTIRARRNFTQTLYDDDDDGNYDPSRTSKRFGEDNANRRTQDWTFPSMAAAPAAASRNSRVPDNRRTLDWSFDSAQQEATSRRSYANVPEPVAEEFERPSLMHAKTMPANAFGHSSEASSPDRGSLIDLDSALSINIPEISRPTTADSTAESAMSGMTSGDPFDLEDLEDQLSLAASNRGSLHMKSQSEPTAAFQSGTKGHKATDPHGASADQAIASAAAAALAAHNRSSSTTRSELDRSSNGTQYASPAKRQRWPALADSGVAVSDPAIQAPWTDPFSAAQAADEAEQLREERRGWERKLGHRRRVQTSTSSRMGGSSSQGSSIGNEAGGATLRPALGSRQVTVVPIPRGGADSAALRPPREPSKALLLPNADMQLREEELSMMYEELGYQAETMLAMLMGMLPDDDGSEGGSVDMGRAAS</sequence>
<evidence type="ECO:0000256" key="7">
    <source>
        <dbReference type="ARBA" id="ARBA00022840"/>
    </source>
</evidence>
<dbReference type="SUPFAM" id="SSF56112">
    <property type="entry name" value="Protein kinase-like (PK-like)"/>
    <property type="match status" value="1"/>
</dbReference>
<keyword evidence="6 13" id="KW-0418">Kinase</keyword>
<reference evidence="13" key="1">
    <citation type="journal article" date="2020" name="Stud. Mycol.">
        <title>101 Dothideomycetes genomes: a test case for predicting lifestyles and emergence of pathogens.</title>
        <authorList>
            <person name="Haridas S."/>
            <person name="Albert R."/>
            <person name="Binder M."/>
            <person name="Bloem J."/>
            <person name="Labutti K."/>
            <person name="Salamov A."/>
            <person name="Andreopoulos B."/>
            <person name="Baker S."/>
            <person name="Barry K."/>
            <person name="Bills G."/>
            <person name="Bluhm B."/>
            <person name="Cannon C."/>
            <person name="Castanera R."/>
            <person name="Culley D."/>
            <person name="Daum C."/>
            <person name="Ezra D."/>
            <person name="Gonzalez J."/>
            <person name="Henrissat B."/>
            <person name="Kuo A."/>
            <person name="Liang C."/>
            <person name="Lipzen A."/>
            <person name="Lutzoni F."/>
            <person name="Magnuson J."/>
            <person name="Mondo S."/>
            <person name="Nolan M."/>
            <person name="Ohm R."/>
            <person name="Pangilinan J."/>
            <person name="Park H.-J."/>
            <person name="Ramirez L."/>
            <person name="Alfaro M."/>
            <person name="Sun H."/>
            <person name="Tritt A."/>
            <person name="Yoshinaga Y."/>
            <person name="Zwiers L.-H."/>
            <person name="Turgeon B."/>
            <person name="Goodwin S."/>
            <person name="Spatafora J."/>
            <person name="Crous P."/>
            <person name="Grigoriev I."/>
        </authorList>
    </citation>
    <scope>NUCLEOTIDE SEQUENCE</scope>
    <source>
        <strain evidence="13">CBS 115976</strain>
    </source>
</reference>
<evidence type="ECO:0000256" key="1">
    <source>
        <dbReference type="ARBA" id="ARBA00008874"/>
    </source>
</evidence>
<evidence type="ECO:0000313" key="14">
    <source>
        <dbReference type="Proteomes" id="UP000799302"/>
    </source>
</evidence>
<name>A0A6A6UQL1_9PEZI</name>
<feature type="compositionally biased region" description="Low complexity" evidence="11">
    <location>
        <begin position="898"/>
        <end position="914"/>
    </location>
</feature>
<feature type="region of interest" description="Disordered" evidence="11">
    <location>
        <begin position="601"/>
        <end position="626"/>
    </location>
</feature>
<dbReference type="EC" id="2.7.11.1" evidence="2"/>
<organism evidence="13 14">
    <name type="scientific">Microthyrium microscopicum</name>
    <dbReference type="NCBI Taxonomy" id="703497"/>
    <lineage>
        <taxon>Eukaryota</taxon>
        <taxon>Fungi</taxon>
        <taxon>Dikarya</taxon>
        <taxon>Ascomycota</taxon>
        <taxon>Pezizomycotina</taxon>
        <taxon>Dothideomycetes</taxon>
        <taxon>Dothideomycetes incertae sedis</taxon>
        <taxon>Microthyriales</taxon>
        <taxon>Microthyriaceae</taxon>
        <taxon>Microthyrium</taxon>
    </lineage>
</organism>
<feature type="compositionally biased region" description="Basic and acidic residues" evidence="11">
    <location>
        <begin position="1"/>
        <end position="10"/>
    </location>
</feature>
<feature type="region of interest" description="Disordered" evidence="11">
    <location>
        <begin position="726"/>
        <end position="753"/>
    </location>
</feature>
<comment type="similarity">
    <text evidence="1">Belongs to the protein kinase superfamily. STE Ser/Thr protein kinase family. STE20 subfamily.</text>
</comment>
<evidence type="ECO:0000256" key="9">
    <source>
        <dbReference type="ARBA" id="ARBA00048679"/>
    </source>
</evidence>
<evidence type="ECO:0000256" key="6">
    <source>
        <dbReference type="ARBA" id="ARBA00022777"/>
    </source>
</evidence>
<comment type="catalytic activity">
    <reaction evidence="9">
        <text>L-seryl-[protein] + ATP = O-phospho-L-seryl-[protein] + ADP + H(+)</text>
        <dbReference type="Rhea" id="RHEA:17989"/>
        <dbReference type="Rhea" id="RHEA-COMP:9863"/>
        <dbReference type="Rhea" id="RHEA-COMP:11604"/>
        <dbReference type="ChEBI" id="CHEBI:15378"/>
        <dbReference type="ChEBI" id="CHEBI:29999"/>
        <dbReference type="ChEBI" id="CHEBI:30616"/>
        <dbReference type="ChEBI" id="CHEBI:83421"/>
        <dbReference type="ChEBI" id="CHEBI:456216"/>
        <dbReference type="EC" id="2.7.11.1"/>
    </reaction>
</comment>
<dbReference type="GO" id="GO:0004674">
    <property type="term" value="F:protein serine/threonine kinase activity"/>
    <property type="evidence" value="ECO:0007669"/>
    <property type="project" value="UniProtKB-KW"/>
</dbReference>
<evidence type="ECO:0000256" key="11">
    <source>
        <dbReference type="SAM" id="MobiDB-lite"/>
    </source>
</evidence>
<proteinExistence type="inferred from homology"/>
<feature type="compositionally biased region" description="Basic and acidic residues" evidence="11">
    <location>
        <begin position="876"/>
        <end position="888"/>
    </location>
</feature>
<dbReference type="PANTHER" id="PTHR48012">
    <property type="entry name" value="STERILE20-LIKE KINASE, ISOFORM B-RELATED"/>
    <property type="match status" value="1"/>
</dbReference>
<evidence type="ECO:0000256" key="10">
    <source>
        <dbReference type="PROSITE-ProRule" id="PRU10141"/>
    </source>
</evidence>
<dbReference type="AlphaFoldDB" id="A0A6A6UQL1"/>
<comment type="catalytic activity">
    <reaction evidence="8">
        <text>L-threonyl-[protein] + ATP = O-phospho-L-threonyl-[protein] + ADP + H(+)</text>
        <dbReference type="Rhea" id="RHEA:46608"/>
        <dbReference type="Rhea" id="RHEA-COMP:11060"/>
        <dbReference type="Rhea" id="RHEA-COMP:11605"/>
        <dbReference type="ChEBI" id="CHEBI:15378"/>
        <dbReference type="ChEBI" id="CHEBI:30013"/>
        <dbReference type="ChEBI" id="CHEBI:30616"/>
        <dbReference type="ChEBI" id="CHEBI:61977"/>
        <dbReference type="ChEBI" id="CHEBI:456216"/>
        <dbReference type="EC" id="2.7.11.1"/>
    </reaction>
</comment>
<dbReference type="Proteomes" id="UP000799302">
    <property type="component" value="Unassembled WGS sequence"/>
</dbReference>
<dbReference type="PROSITE" id="PS50011">
    <property type="entry name" value="PROTEIN_KINASE_DOM"/>
    <property type="match status" value="1"/>
</dbReference>
<dbReference type="PANTHER" id="PTHR48012:SF10">
    <property type="entry name" value="FI20177P1"/>
    <property type="match status" value="1"/>
</dbReference>